<dbReference type="SMART" id="SM00028">
    <property type="entry name" value="TPR"/>
    <property type="match status" value="3"/>
</dbReference>
<accession>A0ABV4K9N3</accession>
<proteinExistence type="predicted"/>
<organism evidence="1 2">
    <name type="scientific">Flavobacterium frigidarium</name>
    <dbReference type="NCBI Taxonomy" id="99286"/>
    <lineage>
        <taxon>Bacteria</taxon>
        <taxon>Pseudomonadati</taxon>
        <taxon>Bacteroidota</taxon>
        <taxon>Flavobacteriia</taxon>
        <taxon>Flavobacteriales</taxon>
        <taxon>Flavobacteriaceae</taxon>
        <taxon>Flavobacterium</taxon>
    </lineage>
</organism>
<protein>
    <recommendedName>
        <fullName evidence="3">Tetratricopeptide repeat-containing protein</fullName>
    </recommendedName>
</protein>
<keyword evidence="2" id="KW-1185">Reference proteome</keyword>
<dbReference type="RefSeq" id="WP_371568050.1">
    <property type="nucleotide sequence ID" value="NZ_JASMRN010000002.1"/>
</dbReference>
<name>A0ABV4K9N3_9FLAO</name>
<dbReference type="SUPFAM" id="SSF48452">
    <property type="entry name" value="TPR-like"/>
    <property type="match status" value="1"/>
</dbReference>
<dbReference type="Gene3D" id="1.25.40.10">
    <property type="entry name" value="Tetratricopeptide repeat domain"/>
    <property type="match status" value="2"/>
</dbReference>
<dbReference type="Pfam" id="PF13181">
    <property type="entry name" value="TPR_8"/>
    <property type="match status" value="1"/>
</dbReference>
<sequence>MKHLLFLLFPFMLFAQTNYDKAQRFFDEKKYDQAKPLLETLYKSNTTNLHVIENLGDIAGYYKNWPEAITYYKKLKTLRPDESNYHYKYGGASGMYALEVNKFKALGMLDDIKESFEKAIQLNPKHIGARWALVELYIKLPGIVGGSESKAKKYSNELLAISPVDGYMSRGRIEEYFKRYKAAEVSYKKAIVASNNSAESCKKLADLYKNKMNEPAKASALLEQ</sequence>
<evidence type="ECO:0008006" key="3">
    <source>
        <dbReference type="Google" id="ProtNLM"/>
    </source>
</evidence>
<reference evidence="1 2" key="1">
    <citation type="submission" date="2023-05" db="EMBL/GenBank/DDBJ databases">
        <title>Adaptations of aquatic viruses from atmosphere-close ecosystems of the Central Arctic Ocean.</title>
        <authorList>
            <person name="Rahlff J."/>
            <person name="Holmfeldt K."/>
        </authorList>
    </citation>
    <scope>NUCLEOTIDE SEQUENCE [LARGE SCALE GENOMIC DNA]</scope>
    <source>
        <strain evidence="1 2">Arc14</strain>
    </source>
</reference>
<dbReference type="Proteomes" id="UP001568894">
    <property type="component" value="Unassembled WGS sequence"/>
</dbReference>
<evidence type="ECO:0000313" key="1">
    <source>
        <dbReference type="EMBL" id="MEZ7514357.1"/>
    </source>
</evidence>
<dbReference type="EMBL" id="JASMRN010000002">
    <property type="protein sequence ID" value="MEZ7514357.1"/>
    <property type="molecule type" value="Genomic_DNA"/>
</dbReference>
<evidence type="ECO:0000313" key="2">
    <source>
        <dbReference type="Proteomes" id="UP001568894"/>
    </source>
</evidence>
<gene>
    <name evidence="1" type="ORF">QO192_03565</name>
</gene>
<comment type="caution">
    <text evidence="1">The sequence shown here is derived from an EMBL/GenBank/DDBJ whole genome shotgun (WGS) entry which is preliminary data.</text>
</comment>
<dbReference type="InterPro" id="IPR011990">
    <property type="entry name" value="TPR-like_helical_dom_sf"/>
</dbReference>
<dbReference type="InterPro" id="IPR019734">
    <property type="entry name" value="TPR_rpt"/>
</dbReference>